<dbReference type="GO" id="GO:0070319">
    <property type="term" value="C:Golgi to plasma membrane transport vesicle"/>
    <property type="evidence" value="ECO:0007669"/>
    <property type="project" value="TreeGrafter"/>
</dbReference>
<dbReference type="InterPro" id="IPR009449">
    <property type="entry name" value="Sec2_N"/>
</dbReference>
<comment type="caution">
    <text evidence="5">The sequence shown here is derived from an EMBL/GenBank/DDBJ whole genome shotgun (WGS) entry which is preliminary data.</text>
</comment>
<dbReference type="Proteomes" id="UP000886523">
    <property type="component" value="Unassembled WGS sequence"/>
</dbReference>
<accession>A0A9P6B0C5</accession>
<dbReference type="EMBL" id="MU128954">
    <property type="protein sequence ID" value="KAF9515012.1"/>
    <property type="molecule type" value="Genomic_DNA"/>
</dbReference>
<evidence type="ECO:0000256" key="3">
    <source>
        <dbReference type="SAM" id="MobiDB-lite"/>
    </source>
</evidence>
<gene>
    <name evidence="5" type="ORF">BS47DRAFT_1381687</name>
</gene>
<evidence type="ECO:0000256" key="2">
    <source>
        <dbReference type="SAM" id="Coils"/>
    </source>
</evidence>
<feature type="coiled-coil region" evidence="2">
    <location>
        <begin position="73"/>
        <end position="100"/>
    </location>
</feature>
<feature type="compositionally biased region" description="Low complexity" evidence="3">
    <location>
        <begin position="251"/>
        <end position="261"/>
    </location>
</feature>
<dbReference type="InterPro" id="IPR040351">
    <property type="entry name" value="RAB3IL/RAB3IP/Sec2"/>
</dbReference>
<organism evidence="5 6">
    <name type="scientific">Hydnum rufescens UP504</name>
    <dbReference type="NCBI Taxonomy" id="1448309"/>
    <lineage>
        <taxon>Eukaryota</taxon>
        <taxon>Fungi</taxon>
        <taxon>Dikarya</taxon>
        <taxon>Basidiomycota</taxon>
        <taxon>Agaricomycotina</taxon>
        <taxon>Agaricomycetes</taxon>
        <taxon>Cantharellales</taxon>
        <taxon>Hydnaceae</taxon>
        <taxon>Hydnum</taxon>
    </lineage>
</organism>
<feature type="region of interest" description="Disordered" evidence="3">
    <location>
        <begin position="237"/>
        <end position="263"/>
    </location>
</feature>
<dbReference type="AlphaFoldDB" id="A0A9P6B0C5"/>
<sequence>MGDVSAPQDVARTLANDANDVPQIMSFSNSHSGRETFGETLESVEVDDLLLQAKDVLSRPSTEENPRELRELAERLVDKVKVLVKALSRLEETRDELQTSLTVTSSNLTLALSNTEMLEEALKRAGGGGGKDLGWRRWSDREGAGLLKRSSASVSFSSTATVPEHDDHFSGKRAYINGTESEASNSRGASPTPTISARHISILAPLSSSGNATARVQGSHLVSASLPSLAATIAPGLFPPGDNTSRDDVSDSQSPVSPTDQYKQRVEELEKLLASEREARDEALAGKTKIEGEVENLTAVLFEEANKMVAMERKRVAEVEEELQIAQDEREALRGALKVVELENLGRKEKEEHGSLQRNENGIVISRVPLSPSKAREKALALAEGDPDDRS</sequence>
<evidence type="ECO:0000313" key="5">
    <source>
        <dbReference type="EMBL" id="KAF9515012.1"/>
    </source>
</evidence>
<dbReference type="SUPFAM" id="SSF144284">
    <property type="entry name" value="Sec2 N-terminal region"/>
    <property type="match status" value="1"/>
</dbReference>
<reference evidence="5" key="1">
    <citation type="journal article" date="2020" name="Nat. Commun.">
        <title>Large-scale genome sequencing of mycorrhizal fungi provides insights into the early evolution of symbiotic traits.</title>
        <authorList>
            <person name="Miyauchi S."/>
            <person name="Kiss E."/>
            <person name="Kuo A."/>
            <person name="Drula E."/>
            <person name="Kohler A."/>
            <person name="Sanchez-Garcia M."/>
            <person name="Morin E."/>
            <person name="Andreopoulos B."/>
            <person name="Barry K.W."/>
            <person name="Bonito G."/>
            <person name="Buee M."/>
            <person name="Carver A."/>
            <person name="Chen C."/>
            <person name="Cichocki N."/>
            <person name="Clum A."/>
            <person name="Culley D."/>
            <person name="Crous P.W."/>
            <person name="Fauchery L."/>
            <person name="Girlanda M."/>
            <person name="Hayes R.D."/>
            <person name="Keri Z."/>
            <person name="LaButti K."/>
            <person name="Lipzen A."/>
            <person name="Lombard V."/>
            <person name="Magnuson J."/>
            <person name="Maillard F."/>
            <person name="Murat C."/>
            <person name="Nolan M."/>
            <person name="Ohm R.A."/>
            <person name="Pangilinan J."/>
            <person name="Pereira M.F."/>
            <person name="Perotto S."/>
            <person name="Peter M."/>
            <person name="Pfister S."/>
            <person name="Riley R."/>
            <person name="Sitrit Y."/>
            <person name="Stielow J.B."/>
            <person name="Szollosi G."/>
            <person name="Zifcakova L."/>
            <person name="Stursova M."/>
            <person name="Spatafora J.W."/>
            <person name="Tedersoo L."/>
            <person name="Vaario L.M."/>
            <person name="Yamada A."/>
            <person name="Yan M."/>
            <person name="Wang P."/>
            <person name="Xu J."/>
            <person name="Bruns T."/>
            <person name="Baldrian P."/>
            <person name="Vilgalys R."/>
            <person name="Dunand C."/>
            <person name="Henrissat B."/>
            <person name="Grigoriev I.V."/>
            <person name="Hibbett D."/>
            <person name="Nagy L.G."/>
            <person name="Martin F.M."/>
        </authorList>
    </citation>
    <scope>NUCLEOTIDE SEQUENCE</scope>
    <source>
        <strain evidence="5">UP504</strain>
    </source>
</reference>
<dbReference type="PANTHER" id="PTHR14430:SF0">
    <property type="entry name" value="SEC2P DOMAIN-CONTAINING PROTEIN"/>
    <property type="match status" value="1"/>
</dbReference>
<evidence type="ECO:0000259" key="4">
    <source>
        <dbReference type="Pfam" id="PF06428"/>
    </source>
</evidence>
<proteinExistence type="predicted"/>
<dbReference type="PANTHER" id="PTHR14430">
    <property type="entry name" value="RABIN3-RELATED"/>
    <property type="match status" value="1"/>
</dbReference>
<dbReference type="GO" id="GO:0051286">
    <property type="term" value="C:cell tip"/>
    <property type="evidence" value="ECO:0007669"/>
    <property type="project" value="TreeGrafter"/>
</dbReference>
<dbReference type="GO" id="GO:0005085">
    <property type="term" value="F:guanyl-nucleotide exchange factor activity"/>
    <property type="evidence" value="ECO:0007669"/>
    <property type="project" value="InterPro"/>
</dbReference>
<dbReference type="Gene3D" id="6.10.140.910">
    <property type="match status" value="1"/>
</dbReference>
<name>A0A9P6B0C5_9AGAM</name>
<dbReference type="OrthoDB" id="5560525at2759"/>
<keyword evidence="1 2" id="KW-0175">Coiled coil</keyword>
<feature type="domain" description="GDP/GTP exchange factor Sec2 N-terminal" evidence="4">
    <location>
        <begin position="256"/>
        <end position="324"/>
    </location>
</feature>
<protein>
    <recommendedName>
        <fullName evidence="4">GDP/GTP exchange factor Sec2 N-terminal domain-containing protein</fullName>
    </recommendedName>
</protein>
<keyword evidence="6" id="KW-1185">Reference proteome</keyword>
<evidence type="ECO:0000256" key="1">
    <source>
        <dbReference type="ARBA" id="ARBA00023054"/>
    </source>
</evidence>
<evidence type="ECO:0000313" key="6">
    <source>
        <dbReference type="Proteomes" id="UP000886523"/>
    </source>
</evidence>
<dbReference type="Pfam" id="PF06428">
    <property type="entry name" value="Sec2p"/>
    <property type="match status" value="1"/>
</dbReference>
<dbReference type="GO" id="GO:0006887">
    <property type="term" value="P:exocytosis"/>
    <property type="evidence" value="ECO:0007669"/>
    <property type="project" value="TreeGrafter"/>
</dbReference>